<evidence type="ECO:0000313" key="2">
    <source>
        <dbReference type="EMBL" id="KAF2150050.1"/>
    </source>
</evidence>
<comment type="caution">
    <text evidence="2">The sequence shown here is derived from an EMBL/GenBank/DDBJ whole genome shotgun (WGS) entry which is preliminary data.</text>
</comment>
<reference evidence="2" key="1">
    <citation type="journal article" date="2020" name="Stud. Mycol.">
        <title>101 Dothideomycetes genomes: a test case for predicting lifestyles and emergence of pathogens.</title>
        <authorList>
            <person name="Haridas S."/>
            <person name="Albert R."/>
            <person name="Binder M."/>
            <person name="Bloem J."/>
            <person name="Labutti K."/>
            <person name="Salamov A."/>
            <person name="Andreopoulos B."/>
            <person name="Baker S."/>
            <person name="Barry K."/>
            <person name="Bills G."/>
            <person name="Bluhm B."/>
            <person name="Cannon C."/>
            <person name="Castanera R."/>
            <person name="Culley D."/>
            <person name="Daum C."/>
            <person name="Ezra D."/>
            <person name="Gonzalez J."/>
            <person name="Henrissat B."/>
            <person name="Kuo A."/>
            <person name="Liang C."/>
            <person name="Lipzen A."/>
            <person name="Lutzoni F."/>
            <person name="Magnuson J."/>
            <person name="Mondo S."/>
            <person name="Nolan M."/>
            <person name="Ohm R."/>
            <person name="Pangilinan J."/>
            <person name="Park H.-J."/>
            <person name="Ramirez L."/>
            <person name="Alfaro M."/>
            <person name="Sun H."/>
            <person name="Tritt A."/>
            <person name="Yoshinaga Y."/>
            <person name="Zwiers L.-H."/>
            <person name="Turgeon B."/>
            <person name="Goodwin S."/>
            <person name="Spatafora J."/>
            <person name="Crous P."/>
            <person name="Grigoriev I."/>
        </authorList>
    </citation>
    <scope>NUCLEOTIDE SEQUENCE</scope>
    <source>
        <strain evidence="2">CBS 260.36</strain>
    </source>
</reference>
<accession>A0A9P4IX20</accession>
<keyword evidence="3" id="KW-1185">Reference proteome</keyword>
<name>A0A9P4IX20_9PEZI</name>
<evidence type="ECO:0000256" key="1">
    <source>
        <dbReference type="SAM" id="MobiDB-lite"/>
    </source>
</evidence>
<protein>
    <submittedName>
        <fullName evidence="2">Uncharacterized protein</fullName>
    </submittedName>
</protein>
<gene>
    <name evidence="2" type="ORF">K461DRAFT_300462</name>
</gene>
<sequence>MCSVVSLKTTPPTSSFSVFLHRVSLDPTSSRLNRGSPVPPQSALRAHSTNSHRFPSHPVPACPKLYRSTATTMSLQARGKAVSFAPSPLAEDFKPFRKRIYPSPVRAGKEAPRPANCIPMGPGRLIILAREGEGDAFIISGCARRTVFQVSSNRVEKDSRPLGKLLQDAKRQNPTPEIELEAANSEVLDIILSRMHDASDCLPELAHPKTILALYWTAVKYECTRTVDTIAMKWVRLYGNYAFRPPKGWEYTQHMAYGAAIALVWGGGGDCGATFGRTMRVLSYETSRWSIDHELLKLGDQDKLAVNAAVLRSVKVRHCSVIKEIFEAIAKLTKCRVRDDDQICSVSQAAMKLFKFQTGHEDDSLQKLISRMRDYAIGHPPPCFLLCHLHQLQKALGEDLKETYINNVLGILRSATRVAKSVCMDCTKKAVLGCENPEHEHVYPDPGW</sequence>
<evidence type="ECO:0000313" key="3">
    <source>
        <dbReference type="Proteomes" id="UP000799439"/>
    </source>
</evidence>
<dbReference type="Proteomes" id="UP000799439">
    <property type="component" value="Unassembled WGS sequence"/>
</dbReference>
<dbReference type="AlphaFoldDB" id="A0A9P4IX20"/>
<organism evidence="2 3">
    <name type="scientific">Myriangium duriaei CBS 260.36</name>
    <dbReference type="NCBI Taxonomy" id="1168546"/>
    <lineage>
        <taxon>Eukaryota</taxon>
        <taxon>Fungi</taxon>
        <taxon>Dikarya</taxon>
        <taxon>Ascomycota</taxon>
        <taxon>Pezizomycotina</taxon>
        <taxon>Dothideomycetes</taxon>
        <taxon>Dothideomycetidae</taxon>
        <taxon>Myriangiales</taxon>
        <taxon>Myriangiaceae</taxon>
        <taxon>Myriangium</taxon>
    </lineage>
</organism>
<feature type="region of interest" description="Disordered" evidence="1">
    <location>
        <begin position="28"/>
        <end position="58"/>
    </location>
</feature>
<proteinExistence type="predicted"/>
<dbReference type="EMBL" id="ML996090">
    <property type="protein sequence ID" value="KAF2150050.1"/>
    <property type="molecule type" value="Genomic_DNA"/>
</dbReference>